<gene>
    <name evidence="2" type="ORF">PPERSA_08905</name>
</gene>
<keyword evidence="1" id="KW-1133">Transmembrane helix</keyword>
<comment type="caution">
    <text evidence="2">The sequence shown here is derived from an EMBL/GenBank/DDBJ whole genome shotgun (WGS) entry which is preliminary data.</text>
</comment>
<keyword evidence="1" id="KW-0472">Membrane</keyword>
<feature type="transmembrane region" description="Helical" evidence="1">
    <location>
        <begin position="184"/>
        <end position="204"/>
    </location>
</feature>
<feature type="transmembrane region" description="Helical" evidence="1">
    <location>
        <begin position="157"/>
        <end position="178"/>
    </location>
</feature>
<feature type="transmembrane region" description="Helical" evidence="1">
    <location>
        <begin position="92"/>
        <end position="111"/>
    </location>
</feature>
<feature type="transmembrane region" description="Helical" evidence="1">
    <location>
        <begin position="54"/>
        <end position="72"/>
    </location>
</feature>
<dbReference type="OrthoDB" id="193478at2759"/>
<proteinExistence type="predicted"/>
<protein>
    <submittedName>
        <fullName evidence="2">Uncharacterized protein</fullName>
    </submittedName>
</protein>
<dbReference type="InterPro" id="IPR018750">
    <property type="entry name" value="DUF2306_membrane"/>
</dbReference>
<evidence type="ECO:0000313" key="2">
    <source>
        <dbReference type="EMBL" id="KRX08801.1"/>
    </source>
</evidence>
<feature type="transmembrane region" description="Helical" evidence="1">
    <location>
        <begin position="15"/>
        <end position="34"/>
    </location>
</feature>
<name>A0A0V0R2T7_PSEPJ</name>
<evidence type="ECO:0000256" key="1">
    <source>
        <dbReference type="SAM" id="Phobius"/>
    </source>
</evidence>
<dbReference type="AlphaFoldDB" id="A0A0V0R2T7"/>
<sequence>MKLLFSREVISATSIFKYFICIGGILMSLAGFFIIDENRWSEFNTKWHLKPYKYFVIFHLFFGSTLLLTGSFQFSNMIRRKYRSFHRWNGRLYMLSGFIQSFTAYLILPIVKGRQFTIIPFMVLNTMFMYTLYKAATFIMIEKKRDIQMHKLYMIRNYSYAFFPITIRIIHPLMNIIISNMLTSHIICVFLTTVVNIIVAEIIVKKVRDGYIFKSGDKNKKFIKMDDQVKQKKQQNDKNIIVNNQQKYQNRNQANDKQKYIDYEIQQNNIKKIQPQFDQNSLNQINQMQLQQSKISQFDDSNLETDLKKNQEILREIQKEAQQKI</sequence>
<dbReference type="Pfam" id="PF10067">
    <property type="entry name" value="DUF2306"/>
    <property type="match status" value="1"/>
</dbReference>
<organism evidence="2 3">
    <name type="scientific">Pseudocohnilembus persalinus</name>
    <name type="common">Ciliate</name>
    <dbReference type="NCBI Taxonomy" id="266149"/>
    <lineage>
        <taxon>Eukaryota</taxon>
        <taxon>Sar</taxon>
        <taxon>Alveolata</taxon>
        <taxon>Ciliophora</taxon>
        <taxon>Intramacronucleata</taxon>
        <taxon>Oligohymenophorea</taxon>
        <taxon>Scuticociliatia</taxon>
        <taxon>Philasterida</taxon>
        <taxon>Pseudocohnilembidae</taxon>
        <taxon>Pseudocohnilembus</taxon>
    </lineage>
</organism>
<dbReference type="EMBL" id="LDAU01000057">
    <property type="protein sequence ID" value="KRX08801.1"/>
    <property type="molecule type" value="Genomic_DNA"/>
</dbReference>
<reference evidence="2 3" key="1">
    <citation type="journal article" date="2015" name="Sci. Rep.">
        <title>Genome of the facultative scuticociliatosis pathogen Pseudocohnilembus persalinus provides insight into its virulence through horizontal gene transfer.</title>
        <authorList>
            <person name="Xiong J."/>
            <person name="Wang G."/>
            <person name="Cheng J."/>
            <person name="Tian M."/>
            <person name="Pan X."/>
            <person name="Warren A."/>
            <person name="Jiang C."/>
            <person name="Yuan D."/>
            <person name="Miao W."/>
        </authorList>
    </citation>
    <scope>NUCLEOTIDE SEQUENCE [LARGE SCALE GENOMIC DNA]</scope>
    <source>
        <strain evidence="2">36N120E</strain>
    </source>
</reference>
<feature type="transmembrane region" description="Helical" evidence="1">
    <location>
        <begin position="117"/>
        <end position="136"/>
    </location>
</feature>
<dbReference type="Proteomes" id="UP000054937">
    <property type="component" value="Unassembled WGS sequence"/>
</dbReference>
<keyword evidence="3" id="KW-1185">Reference proteome</keyword>
<accession>A0A0V0R2T7</accession>
<dbReference type="InParanoid" id="A0A0V0R2T7"/>
<keyword evidence="1" id="KW-0812">Transmembrane</keyword>
<evidence type="ECO:0000313" key="3">
    <source>
        <dbReference type="Proteomes" id="UP000054937"/>
    </source>
</evidence>